<dbReference type="Proteomes" id="UP000887574">
    <property type="component" value="Unplaced"/>
</dbReference>
<dbReference type="InterPro" id="IPR011011">
    <property type="entry name" value="Znf_FYVE_PHD"/>
</dbReference>
<dbReference type="Pfam" id="PF01363">
    <property type="entry name" value="FYVE"/>
    <property type="match status" value="1"/>
</dbReference>
<dbReference type="InterPro" id="IPR017455">
    <property type="entry name" value="Znf_FYVE-rel"/>
</dbReference>
<dbReference type="PANTHER" id="PTHR23164:SF30">
    <property type="entry name" value="EARLY ENDOSOME ANTIGEN 1"/>
    <property type="match status" value="1"/>
</dbReference>
<evidence type="ECO:0000259" key="5">
    <source>
        <dbReference type="PROSITE" id="PS50178"/>
    </source>
</evidence>
<proteinExistence type="predicted"/>
<name>A0A915CYU8_9BILA</name>
<dbReference type="AlphaFoldDB" id="A0A915CYU8"/>
<keyword evidence="2 4" id="KW-0863">Zinc-finger</keyword>
<accession>A0A915CYU8</accession>
<dbReference type="Gene3D" id="4.10.860.20">
    <property type="entry name" value="Rabenosyn, Rab binding domain"/>
    <property type="match status" value="1"/>
</dbReference>
<dbReference type="WBParaSite" id="jg14113">
    <property type="protein sequence ID" value="jg14113"/>
    <property type="gene ID" value="jg14113"/>
</dbReference>
<reference evidence="7" key="1">
    <citation type="submission" date="2022-11" db="UniProtKB">
        <authorList>
            <consortium name="WormBaseParasite"/>
        </authorList>
    </citation>
    <scope>IDENTIFICATION</scope>
</reference>
<evidence type="ECO:0000256" key="2">
    <source>
        <dbReference type="ARBA" id="ARBA00022771"/>
    </source>
</evidence>
<dbReference type="SUPFAM" id="SSF57903">
    <property type="entry name" value="FYVE/PHD zinc finger"/>
    <property type="match status" value="1"/>
</dbReference>
<evidence type="ECO:0000256" key="1">
    <source>
        <dbReference type="ARBA" id="ARBA00022723"/>
    </source>
</evidence>
<dbReference type="InterPro" id="IPR013083">
    <property type="entry name" value="Znf_RING/FYVE/PHD"/>
</dbReference>
<dbReference type="InterPro" id="IPR036531">
    <property type="entry name" value="Rbsn_Rab-bd_sf"/>
</dbReference>
<dbReference type="GO" id="GO:0008270">
    <property type="term" value="F:zinc ion binding"/>
    <property type="evidence" value="ECO:0007669"/>
    <property type="project" value="UniProtKB-KW"/>
</dbReference>
<dbReference type="Gene3D" id="3.30.40.10">
    <property type="entry name" value="Zinc/RING finger domain, C3HC4 (zinc finger)"/>
    <property type="match status" value="1"/>
</dbReference>
<dbReference type="PANTHER" id="PTHR23164">
    <property type="entry name" value="EARLY ENDOSOME ANTIGEN 1"/>
    <property type="match status" value="1"/>
</dbReference>
<dbReference type="InterPro" id="IPR000306">
    <property type="entry name" value="Znf_FYVE"/>
</dbReference>
<evidence type="ECO:0000256" key="4">
    <source>
        <dbReference type="PROSITE-ProRule" id="PRU00091"/>
    </source>
</evidence>
<protein>
    <submittedName>
        <fullName evidence="7">FYVE-type domain-containing protein</fullName>
    </submittedName>
</protein>
<dbReference type="Pfam" id="PF11464">
    <property type="entry name" value="Rbsn"/>
    <property type="match status" value="1"/>
</dbReference>
<sequence>MIRRRSCSTQGCNANVQARILLFNSHILSSNILQIVRMQASNHTIYFNHCRNQCINKVASRTNSLIIRLDKLVNIPSDDETNRKGFERTIVSWSEDSDFLKCPACNAKFSLTKRKHHCRLCGKIMCQPCSQYLTITSARKLVGPGSYMLGSPCRSGEDLEDRLRVCDDCKHLLDKREKAMDLRTGFSAFVDVYQELCTQLSQVKSLAPSYKRMAESINKGEMIYSASAANELEKKLSTIHHKITFLGEQIEQWGVSSGSSSPSKRNVRELVLQRNIKILALNSLNDAIAAMPEISIQCNQSAKISEASADEHTELNVVQQQYLNIKSYLADAAHSGRLEEVEILEKSLAELGLELRNMDLPTPGLLH</sequence>
<evidence type="ECO:0000256" key="3">
    <source>
        <dbReference type="ARBA" id="ARBA00022833"/>
    </source>
</evidence>
<evidence type="ECO:0000313" key="6">
    <source>
        <dbReference type="Proteomes" id="UP000887574"/>
    </source>
</evidence>
<keyword evidence="1" id="KW-0479">Metal-binding</keyword>
<evidence type="ECO:0000313" key="7">
    <source>
        <dbReference type="WBParaSite" id="jg14113"/>
    </source>
</evidence>
<dbReference type="InterPro" id="IPR021565">
    <property type="entry name" value="Rbsn_Rab-bd"/>
</dbReference>
<feature type="domain" description="FYVE-type" evidence="5">
    <location>
        <begin position="96"/>
        <end position="174"/>
    </location>
</feature>
<dbReference type="PROSITE" id="PS50178">
    <property type="entry name" value="ZF_FYVE"/>
    <property type="match status" value="1"/>
</dbReference>
<keyword evidence="3" id="KW-0862">Zinc</keyword>
<dbReference type="SUPFAM" id="SSF140125">
    <property type="entry name" value="Rabenosyn-5 Rab-binding domain-like"/>
    <property type="match status" value="1"/>
</dbReference>
<keyword evidence="6" id="KW-1185">Reference proteome</keyword>
<dbReference type="SMART" id="SM00064">
    <property type="entry name" value="FYVE"/>
    <property type="match status" value="1"/>
</dbReference>
<organism evidence="6 7">
    <name type="scientific">Ditylenchus dipsaci</name>
    <dbReference type="NCBI Taxonomy" id="166011"/>
    <lineage>
        <taxon>Eukaryota</taxon>
        <taxon>Metazoa</taxon>
        <taxon>Ecdysozoa</taxon>
        <taxon>Nematoda</taxon>
        <taxon>Chromadorea</taxon>
        <taxon>Rhabditida</taxon>
        <taxon>Tylenchina</taxon>
        <taxon>Tylenchomorpha</taxon>
        <taxon>Sphaerularioidea</taxon>
        <taxon>Anguinidae</taxon>
        <taxon>Anguininae</taxon>
        <taxon>Ditylenchus</taxon>
    </lineage>
</organism>